<sequence length="223" mass="25081">MNLSILRSTFQTIKPSAFRHPKALQNASAQTITKPPSSGGRIAPFSSTPKLEKRKKGGKNATDPRITQIRYHLFHPLTPRPLRFSRLRFLRHWTIHRAWLLYLRKTRRAQELELERQYMSMRAACEALRLLDESGNTVTAEEAGGKGAETGRLGPRGKEVGRLYRAAMVKRFGLGGGGDGRPEGVLRGVEGQGEGGKWGVPIEYARLQTDFPARDGWNYGWTR</sequence>
<reference evidence="1" key="1">
    <citation type="journal article" date="2020" name="Stud. Mycol.">
        <title>101 Dothideomycetes genomes: a test case for predicting lifestyles and emergence of pathogens.</title>
        <authorList>
            <person name="Haridas S."/>
            <person name="Albert R."/>
            <person name="Binder M."/>
            <person name="Bloem J."/>
            <person name="Labutti K."/>
            <person name="Salamov A."/>
            <person name="Andreopoulos B."/>
            <person name="Baker S."/>
            <person name="Barry K."/>
            <person name="Bills G."/>
            <person name="Bluhm B."/>
            <person name="Cannon C."/>
            <person name="Castanera R."/>
            <person name="Culley D."/>
            <person name="Daum C."/>
            <person name="Ezra D."/>
            <person name="Gonzalez J."/>
            <person name="Henrissat B."/>
            <person name="Kuo A."/>
            <person name="Liang C."/>
            <person name="Lipzen A."/>
            <person name="Lutzoni F."/>
            <person name="Magnuson J."/>
            <person name="Mondo S."/>
            <person name="Nolan M."/>
            <person name="Ohm R."/>
            <person name="Pangilinan J."/>
            <person name="Park H.-J."/>
            <person name="Ramirez L."/>
            <person name="Alfaro M."/>
            <person name="Sun H."/>
            <person name="Tritt A."/>
            <person name="Yoshinaga Y."/>
            <person name="Zwiers L.-H."/>
            <person name="Turgeon B."/>
            <person name="Goodwin S."/>
            <person name="Spatafora J."/>
            <person name="Crous P."/>
            <person name="Grigoriev I."/>
        </authorList>
    </citation>
    <scope>NUCLEOTIDE SEQUENCE</scope>
    <source>
        <strain evidence="1">ATCC 200398</strain>
    </source>
</reference>
<accession>A0ACB6R2P2</accession>
<gene>
    <name evidence="1" type="ORF">BDR25DRAFT_341504</name>
</gene>
<name>A0ACB6R2P2_9PLEO</name>
<evidence type="ECO:0000313" key="2">
    <source>
        <dbReference type="Proteomes" id="UP000799755"/>
    </source>
</evidence>
<comment type="caution">
    <text evidence="1">The sequence shown here is derived from an EMBL/GenBank/DDBJ whole genome shotgun (WGS) entry which is preliminary data.</text>
</comment>
<dbReference type="EMBL" id="MU003500">
    <property type="protein sequence ID" value="KAF2473446.1"/>
    <property type="molecule type" value="Genomic_DNA"/>
</dbReference>
<organism evidence="1 2">
    <name type="scientific">Lindgomyces ingoldianus</name>
    <dbReference type="NCBI Taxonomy" id="673940"/>
    <lineage>
        <taxon>Eukaryota</taxon>
        <taxon>Fungi</taxon>
        <taxon>Dikarya</taxon>
        <taxon>Ascomycota</taxon>
        <taxon>Pezizomycotina</taxon>
        <taxon>Dothideomycetes</taxon>
        <taxon>Pleosporomycetidae</taxon>
        <taxon>Pleosporales</taxon>
        <taxon>Lindgomycetaceae</taxon>
        <taxon>Lindgomyces</taxon>
    </lineage>
</organism>
<protein>
    <submittedName>
        <fullName evidence="1">Uncharacterized protein</fullName>
    </submittedName>
</protein>
<dbReference type="Proteomes" id="UP000799755">
    <property type="component" value="Unassembled WGS sequence"/>
</dbReference>
<keyword evidence="2" id="KW-1185">Reference proteome</keyword>
<proteinExistence type="predicted"/>
<evidence type="ECO:0000313" key="1">
    <source>
        <dbReference type="EMBL" id="KAF2473446.1"/>
    </source>
</evidence>